<name>A0ABS3KXE0_9PROT</name>
<dbReference type="PANTHER" id="PTHR30537:SF1">
    <property type="entry name" value="HTH-TYPE TRANSCRIPTIONAL REGULATOR PGRR"/>
    <property type="match status" value="1"/>
</dbReference>
<feature type="domain" description="HTH lysR-type" evidence="5">
    <location>
        <begin position="1"/>
        <end position="61"/>
    </location>
</feature>
<dbReference type="InterPro" id="IPR036390">
    <property type="entry name" value="WH_DNA-bd_sf"/>
</dbReference>
<evidence type="ECO:0000256" key="2">
    <source>
        <dbReference type="ARBA" id="ARBA00023015"/>
    </source>
</evidence>
<dbReference type="SUPFAM" id="SSF46785">
    <property type="entry name" value="Winged helix' DNA-binding domain"/>
    <property type="match status" value="1"/>
</dbReference>
<dbReference type="PANTHER" id="PTHR30537">
    <property type="entry name" value="HTH-TYPE TRANSCRIPTIONAL REGULATOR"/>
    <property type="match status" value="1"/>
</dbReference>
<dbReference type="Pfam" id="PF03466">
    <property type="entry name" value="LysR_substrate"/>
    <property type="match status" value="1"/>
</dbReference>
<dbReference type="InterPro" id="IPR036388">
    <property type="entry name" value="WH-like_DNA-bd_sf"/>
</dbReference>
<dbReference type="PROSITE" id="PS50931">
    <property type="entry name" value="HTH_LYSR"/>
    <property type="match status" value="1"/>
</dbReference>
<evidence type="ECO:0000256" key="1">
    <source>
        <dbReference type="ARBA" id="ARBA00009437"/>
    </source>
</evidence>
<dbReference type="InterPro" id="IPR000847">
    <property type="entry name" value="LysR_HTH_N"/>
</dbReference>
<comment type="caution">
    <text evidence="6">The sequence shown here is derived from an EMBL/GenBank/DDBJ whole genome shotgun (WGS) entry which is preliminary data.</text>
</comment>
<keyword evidence="2" id="KW-0805">Transcription regulation</keyword>
<evidence type="ECO:0000313" key="7">
    <source>
        <dbReference type="Proteomes" id="UP001518989"/>
    </source>
</evidence>
<keyword evidence="4" id="KW-0804">Transcription</keyword>
<organism evidence="6 7">
    <name type="scientific">Roseomonas haemaphysalidis</name>
    <dbReference type="NCBI Taxonomy" id="2768162"/>
    <lineage>
        <taxon>Bacteria</taxon>
        <taxon>Pseudomonadati</taxon>
        <taxon>Pseudomonadota</taxon>
        <taxon>Alphaproteobacteria</taxon>
        <taxon>Acetobacterales</taxon>
        <taxon>Roseomonadaceae</taxon>
        <taxon>Roseomonas</taxon>
    </lineage>
</organism>
<reference evidence="6 7" key="1">
    <citation type="submission" date="2020-09" db="EMBL/GenBank/DDBJ databases">
        <title>Roseomonas.</title>
        <authorList>
            <person name="Zhu W."/>
        </authorList>
    </citation>
    <scope>NUCLEOTIDE SEQUENCE [LARGE SCALE GENOMIC DNA]</scope>
    <source>
        <strain evidence="6 7">573</strain>
    </source>
</reference>
<comment type="similarity">
    <text evidence="1">Belongs to the LysR transcriptional regulatory family.</text>
</comment>
<evidence type="ECO:0000259" key="5">
    <source>
        <dbReference type="PROSITE" id="PS50931"/>
    </source>
</evidence>
<dbReference type="InterPro" id="IPR005119">
    <property type="entry name" value="LysR_subst-bd"/>
</dbReference>
<dbReference type="InterPro" id="IPR058163">
    <property type="entry name" value="LysR-type_TF_proteobact-type"/>
</dbReference>
<dbReference type="Gene3D" id="3.40.190.290">
    <property type="match status" value="1"/>
</dbReference>
<dbReference type="Pfam" id="PF00126">
    <property type="entry name" value="HTH_1"/>
    <property type="match status" value="1"/>
</dbReference>
<dbReference type="Gene3D" id="1.10.10.10">
    <property type="entry name" value="Winged helix-like DNA-binding domain superfamily/Winged helix DNA-binding domain"/>
    <property type="match status" value="1"/>
</dbReference>
<accession>A0ABS3KXE0</accession>
<dbReference type="PRINTS" id="PR00039">
    <property type="entry name" value="HTHLYSR"/>
</dbReference>
<keyword evidence="3" id="KW-0238">DNA-binding</keyword>
<evidence type="ECO:0000313" key="6">
    <source>
        <dbReference type="EMBL" id="MBO1081635.1"/>
    </source>
</evidence>
<sequence length="298" mass="32306">MTPSEFAEVRAFLLVASERSFRRAAKRLGVSPSALSRTIRSLEERLNARLLNRTTRSVAPTEVGQTLYDRVVPTMQAMTAAMRDVGGHASSPSGTVRVNLPSIAADLTIGPKLGAFAAAYPAIRLDLVVDNEMVDVVGAGFDVGVRSGDQVGRDMIAVRLSPDLNMVVVGSPAYFADRPPPCSPRDLASHRCLTYKWAKTGALMPWEFDGQKGRTTILVDSLLTANDTDVLVAAALQGVGVAYLAETTALPHLAAGRLERVLDGWSRPVPGFHLYYPDKTRMPPAVRAFIDFMRLRDD</sequence>
<keyword evidence="7" id="KW-1185">Reference proteome</keyword>
<evidence type="ECO:0000256" key="4">
    <source>
        <dbReference type="ARBA" id="ARBA00023163"/>
    </source>
</evidence>
<protein>
    <submittedName>
        <fullName evidence="6">LysR family transcriptional regulator</fullName>
    </submittedName>
</protein>
<proteinExistence type="inferred from homology"/>
<gene>
    <name evidence="6" type="ORF">IAI61_21595</name>
</gene>
<dbReference type="CDD" id="cd08474">
    <property type="entry name" value="PBP2_CrgA_like_5"/>
    <property type="match status" value="1"/>
</dbReference>
<dbReference type="Proteomes" id="UP001518989">
    <property type="component" value="Unassembled WGS sequence"/>
</dbReference>
<dbReference type="EMBL" id="JACTNG010000017">
    <property type="protein sequence ID" value="MBO1081635.1"/>
    <property type="molecule type" value="Genomic_DNA"/>
</dbReference>
<dbReference type="SUPFAM" id="SSF53850">
    <property type="entry name" value="Periplasmic binding protein-like II"/>
    <property type="match status" value="1"/>
</dbReference>
<evidence type="ECO:0000256" key="3">
    <source>
        <dbReference type="ARBA" id="ARBA00023125"/>
    </source>
</evidence>